<accession>A0A7X0HEY1</accession>
<evidence type="ECO:0008006" key="3">
    <source>
        <dbReference type="Google" id="ProtNLM"/>
    </source>
</evidence>
<organism evidence="1 2">
    <name type="scientific">Streptomyces candidus</name>
    <dbReference type="NCBI Taxonomy" id="67283"/>
    <lineage>
        <taxon>Bacteria</taxon>
        <taxon>Bacillati</taxon>
        <taxon>Actinomycetota</taxon>
        <taxon>Actinomycetes</taxon>
        <taxon>Kitasatosporales</taxon>
        <taxon>Streptomycetaceae</taxon>
        <taxon>Streptomyces</taxon>
    </lineage>
</organism>
<dbReference type="EMBL" id="JACHEM010000003">
    <property type="protein sequence ID" value="MBB6435199.1"/>
    <property type="molecule type" value="Genomic_DNA"/>
</dbReference>
<reference evidence="1 2" key="1">
    <citation type="submission" date="2020-08" db="EMBL/GenBank/DDBJ databases">
        <title>Genomic Encyclopedia of Type Strains, Phase IV (KMG-IV): sequencing the most valuable type-strain genomes for metagenomic binning, comparative biology and taxonomic classification.</title>
        <authorList>
            <person name="Goeker M."/>
        </authorList>
    </citation>
    <scope>NUCLEOTIDE SEQUENCE [LARGE SCALE GENOMIC DNA]</scope>
    <source>
        <strain evidence="1 2">DSM 40141</strain>
    </source>
</reference>
<evidence type="ECO:0000313" key="1">
    <source>
        <dbReference type="EMBL" id="MBB6435199.1"/>
    </source>
</evidence>
<protein>
    <recommendedName>
        <fullName evidence="3">ATP-binding protein</fullName>
    </recommendedName>
</protein>
<sequence>MPDTAPARTTHAEADGLALSLTVPGEARSAGIVRTAMNAALHAHGLDRYGLVATLAVTELIAAACRLTDRADLYVSLRHRDGSLRLVVWDQHPPHAEPDAASLCFVRRRRALWLTSEAVEDWGGDWGVEEALPPHRGVKSWVTLPR</sequence>
<comment type="caution">
    <text evidence="1">The sequence shown here is derived from an EMBL/GenBank/DDBJ whole genome shotgun (WGS) entry which is preliminary data.</text>
</comment>
<keyword evidence="2" id="KW-1185">Reference proteome</keyword>
<dbReference type="Proteomes" id="UP000540423">
    <property type="component" value="Unassembled WGS sequence"/>
</dbReference>
<dbReference type="AlphaFoldDB" id="A0A7X0HEY1"/>
<gene>
    <name evidence="1" type="ORF">HNQ79_001650</name>
</gene>
<dbReference type="InterPro" id="IPR036890">
    <property type="entry name" value="HATPase_C_sf"/>
</dbReference>
<dbReference type="Gene3D" id="3.30.565.10">
    <property type="entry name" value="Histidine kinase-like ATPase, C-terminal domain"/>
    <property type="match status" value="1"/>
</dbReference>
<proteinExistence type="predicted"/>
<evidence type="ECO:0000313" key="2">
    <source>
        <dbReference type="Proteomes" id="UP000540423"/>
    </source>
</evidence>
<name>A0A7X0HEY1_9ACTN</name>
<dbReference type="RefSeq" id="WP_185028477.1">
    <property type="nucleotide sequence ID" value="NZ_BNBN01000004.1"/>
</dbReference>